<reference evidence="1" key="1">
    <citation type="submission" date="2014-09" db="EMBL/GenBank/DDBJ databases">
        <authorList>
            <person name="Magalhaes I.L.F."/>
            <person name="Oliveira U."/>
            <person name="Santos F.R."/>
            <person name="Vidigal T.H.D.A."/>
            <person name="Brescovit A.D."/>
            <person name="Santos A.J."/>
        </authorList>
    </citation>
    <scope>NUCLEOTIDE SEQUENCE</scope>
    <source>
        <tissue evidence="1">Shoot tissue taken approximately 20 cm above the soil surface</tissue>
    </source>
</reference>
<organism evidence="1">
    <name type="scientific">Arundo donax</name>
    <name type="common">Giant reed</name>
    <name type="synonym">Donax arundinaceus</name>
    <dbReference type="NCBI Taxonomy" id="35708"/>
    <lineage>
        <taxon>Eukaryota</taxon>
        <taxon>Viridiplantae</taxon>
        <taxon>Streptophyta</taxon>
        <taxon>Embryophyta</taxon>
        <taxon>Tracheophyta</taxon>
        <taxon>Spermatophyta</taxon>
        <taxon>Magnoliopsida</taxon>
        <taxon>Liliopsida</taxon>
        <taxon>Poales</taxon>
        <taxon>Poaceae</taxon>
        <taxon>PACMAD clade</taxon>
        <taxon>Arundinoideae</taxon>
        <taxon>Arundineae</taxon>
        <taxon>Arundo</taxon>
    </lineage>
</organism>
<evidence type="ECO:0000313" key="1">
    <source>
        <dbReference type="EMBL" id="JAD49129.1"/>
    </source>
</evidence>
<sequence>MLLVLSRVCPTWKIRSTWATTRVLAMLKLFRTRFWISSLRVGNVELHRGHIQNQLSSIIRASEAIYEC</sequence>
<dbReference type="AlphaFoldDB" id="A0A0A9ABW5"/>
<name>A0A0A9ABW5_ARUDO</name>
<accession>A0A0A9ABW5</accession>
<protein>
    <submittedName>
        <fullName evidence="1">Uncharacterized protein</fullName>
    </submittedName>
</protein>
<dbReference type="EMBL" id="GBRH01248766">
    <property type="protein sequence ID" value="JAD49129.1"/>
    <property type="molecule type" value="Transcribed_RNA"/>
</dbReference>
<proteinExistence type="predicted"/>
<reference evidence="1" key="2">
    <citation type="journal article" date="2015" name="Data Brief">
        <title>Shoot transcriptome of the giant reed, Arundo donax.</title>
        <authorList>
            <person name="Barrero R.A."/>
            <person name="Guerrero F.D."/>
            <person name="Moolhuijzen P."/>
            <person name="Goolsby J.A."/>
            <person name="Tidwell J."/>
            <person name="Bellgard S.E."/>
            <person name="Bellgard M.I."/>
        </authorList>
    </citation>
    <scope>NUCLEOTIDE SEQUENCE</scope>
    <source>
        <tissue evidence="1">Shoot tissue taken approximately 20 cm above the soil surface</tissue>
    </source>
</reference>